<evidence type="ECO:0000256" key="1">
    <source>
        <dbReference type="ARBA" id="ARBA00005964"/>
    </source>
</evidence>
<proteinExistence type="inferred from homology"/>
<dbReference type="EMBL" id="CAEZWM010000023">
    <property type="protein sequence ID" value="CAB4649705.1"/>
    <property type="molecule type" value="Genomic_DNA"/>
</dbReference>
<dbReference type="InterPro" id="IPR029058">
    <property type="entry name" value="AB_hydrolase_fold"/>
</dbReference>
<comment type="similarity">
    <text evidence="1">Belongs to the type-B carboxylesterase/lipase family.</text>
</comment>
<dbReference type="InterPro" id="IPR019826">
    <property type="entry name" value="Carboxylesterase_B_AS"/>
</dbReference>
<feature type="domain" description="Carboxylesterase type B" evidence="4">
    <location>
        <begin position="3"/>
        <end position="472"/>
    </location>
</feature>
<dbReference type="InterPro" id="IPR002018">
    <property type="entry name" value="CarbesteraseB"/>
</dbReference>
<organism evidence="5">
    <name type="scientific">freshwater metagenome</name>
    <dbReference type="NCBI Taxonomy" id="449393"/>
    <lineage>
        <taxon>unclassified sequences</taxon>
        <taxon>metagenomes</taxon>
        <taxon>ecological metagenomes</taxon>
    </lineage>
</organism>
<dbReference type="PRINTS" id="PR00878">
    <property type="entry name" value="CHOLNESTRASE"/>
</dbReference>
<dbReference type="PANTHER" id="PTHR43918:SF4">
    <property type="entry name" value="CARBOXYLIC ESTER HYDROLASE"/>
    <property type="match status" value="1"/>
</dbReference>
<dbReference type="PANTHER" id="PTHR43918">
    <property type="entry name" value="ACETYLCHOLINESTERASE"/>
    <property type="match status" value="1"/>
</dbReference>
<dbReference type="PROSITE" id="PS00122">
    <property type="entry name" value="CARBOXYLESTERASE_B_1"/>
    <property type="match status" value="1"/>
</dbReference>
<dbReference type="InterPro" id="IPR050654">
    <property type="entry name" value="AChE-related_enzymes"/>
</dbReference>
<evidence type="ECO:0000313" key="5">
    <source>
        <dbReference type="EMBL" id="CAB4649705.1"/>
    </source>
</evidence>
<dbReference type="Gene3D" id="3.40.50.1820">
    <property type="entry name" value="alpha/beta hydrolase"/>
    <property type="match status" value="1"/>
</dbReference>
<keyword evidence="2" id="KW-0378">Hydrolase</keyword>
<dbReference type="GO" id="GO:0004104">
    <property type="term" value="F:cholinesterase activity"/>
    <property type="evidence" value="ECO:0007669"/>
    <property type="project" value="InterPro"/>
</dbReference>
<evidence type="ECO:0000259" key="4">
    <source>
        <dbReference type="Pfam" id="PF00135"/>
    </source>
</evidence>
<evidence type="ECO:0000256" key="2">
    <source>
        <dbReference type="ARBA" id="ARBA00022801"/>
    </source>
</evidence>
<sequence>MSHPIVETKSGPIRGTTHDGHSRFAGIPFAAPPVGALRFMPPTPVAPWSEVLNAEHLGPIVPQMPSMMDAALAPGAPHSVQDEATSLTLNIWTPHLDGSRPVMVWIHGGAFLNGAGSLPVYDGTKLAEQGDVVVVTINYRLAVFGFLHLADLGGEAFRGSGLAGSLDQVAALQWVSDNIANFGGDPSNVTVFGESAGAMSICTLLGLPAAQGLFQKAITQSGGANFCTSAEDATLNAKLIMEHAGVTTVEELQALPVQSLLDAQISLMSGGRLDMPFTPVIDNDMLPDAPLVGVRKGLGDVKLLTGSNHDEFALFALMDPRIATITREEILEEASKTVGSSAEAMLSAYESARPEATMTDILIAYMTDQMFRLPVIRMAEAQAAQGREAWMYWFTWASPAFGGILKSAHALEIPFVFDNLDAFEMLIGTGDDLQGLVDLMQPAWIRFAHEGNPGWDAYTEETRSTMRFDSTDAGVINDPLGSEREMWAGRA</sequence>
<dbReference type="InterPro" id="IPR000997">
    <property type="entry name" value="Cholinesterase"/>
</dbReference>
<evidence type="ECO:0000256" key="3">
    <source>
        <dbReference type="ARBA" id="ARBA00023157"/>
    </source>
</evidence>
<accession>A0A6J6KNL9</accession>
<dbReference type="SUPFAM" id="SSF53474">
    <property type="entry name" value="alpha/beta-Hydrolases"/>
    <property type="match status" value="1"/>
</dbReference>
<gene>
    <name evidence="5" type="ORF">UFOPK2242_00327</name>
</gene>
<keyword evidence="3" id="KW-1015">Disulfide bond</keyword>
<dbReference type="AlphaFoldDB" id="A0A6J6KNL9"/>
<protein>
    <submittedName>
        <fullName evidence="5">Unannotated protein</fullName>
    </submittedName>
</protein>
<dbReference type="Pfam" id="PF00135">
    <property type="entry name" value="COesterase"/>
    <property type="match status" value="1"/>
</dbReference>
<reference evidence="5" key="1">
    <citation type="submission" date="2020-05" db="EMBL/GenBank/DDBJ databases">
        <authorList>
            <person name="Chiriac C."/>
            <person name="Salcher M."/>
            <person name="Ghai R."/>
            <person name="Kavagutti S V."/>
        </authorList>
    </citation>
    <scope>NUCLEOTIDE SEQUENCE</scope>
</reference>
<name>A0A6J6KNL9_9ZZZZ</name>